<organism evidence="1 2">
    <name type="scientific">Candidatus Afipia apatlaquensis</name>
    <dbReference type="NCBI Taxonomy" id="2712852"/>
    <lineage>
        <taxon>Bacteria</taxon>
        <taxon>Pseudomonadati</taxon>
        <taxon>Pseudomonadota</taxon>
        <taxon>Alphaproteobacteria</taxon>
        <taxon>Hyphomicrobiales</taxon>
        <taxon>Nitrobacteraceae</taxon>
        <taxon>Afipia</taxon>
    </lineage>
</organism>
<protein>
    <submittedName>
        <fullName evidence="1">Uncharacterized protein</fullName>
    </submittedName>
</protein>
<reference evidence="1" key="1">
    <citation type="submission" date="2020-02" db="EMBL/GenBank/DDBJ databases">
        <title>Draft genome sequence of Candidatus Afipia apatlaquensis IBT-C3, a potential strain for decolorization of textile dyes.</title>
        <authorList>
            <person name="Sanchez-Reyes A."/>
            <person name="Breton-Deval L."/>
            <person name="Mangelson H."/>
            <person name="Sanchez-Flores A."/>
        </authorList>
    </citation>
    <scope>NUCLEOTIDE SEQUENCE [LARGE SCALE GENOMIC DNA]</scope>
    <source>
        <strain evidence="1">IBT-C3</strain>
    </source>
</reference>
<evidence type="ECO:0000313" key="1">
    <source>
        <dbReference type="EMBL" id="NGX94742.1"/>
    </source>
</evidence>
<proteinExistence type="predicted"/>
<dbReference type="Proteomes" id="UP000480266">
    <property type="component" value="Unassembled WGS sequence"/>
</dbReference>
<comment type="caution">
    <text evidence="1">The sequence shown here is derived from an EMBL/GenBank/DDBJ whole genome shotgun (WGS) entry which is preliminary data.</text>
</comment>
<name>A0A7C9RED4_9BRAD</name>
<gene>
    <name evidence="1" type="ORF">G4V63_05765</name>
</gene>
<keyword evidence="2" id="KW-1185">Reference proteome</keyword>
<dbReference type="AlphaFoldDB" id="A0A7C9RED4"/>
<sequence>MADYRVLFYRTLLTSKDQISKHLLGQFDITSDSPSGALVLAERQFPHNLADVDRIEVMQAPSPRCKP</sequence>
<evidence type="ECO:0000313" key="2">
    <source>
        <dbReference type="Proteomes" id="UP000480266"/>
    </source>
</evidence>
<accession>A0A7C9RED4</accession>
<dbReference type="EMBL" id="JAAMRR010000293">
    <property type="protein sequence ID" value="NGX94742.1"/>
    <property type="molecule type" value="Genomic_DNA"/>
</dbReference>